<evidence type="ECO:0000259" key="10">
    <source>
        <dbReference type="Pfam" id="PF04290"/>
    </source>
</evidence>
<comment type="function">
    <text evidence="9">Part of the tripartite ATP-independent periplasmic (TRAP) transport system.</text>
</comment>
<comment type="subunit">
    <text evidence="9">The complex comprises the extracytoplasmic solute receptor protein and the two transmembrane proteins.</text>
</comment>
<feature type="transmembrane region" description="Helical" evidence="9">
    <location>
        <begin position="93"/>
        <end position="114"/>
    </location>
</feature>
<keyword evidence="4 9" id="KW-0997">Cell inner membrane</keyword>
<accession>A0A1G6TM31</accession>
<dbReference type="GO" id="GO:0005886">
    <property type="term" value="C:plasma membrane"/>
    <property type="evidence" value="ECO:0007669"/>
    <property type="project" value="UniProtKB-SubCell"/>
</dbReference>
<feature type="transmembrane region" description="Helical" evidence="9">
    <location>
        <begin position="134"/>
        <end position="154"/>
    </location>
</feature>
<feature type="transmembrane region" description="Helical" evidence="9">
    <location>
        <begin position="14"/>
        <end position="35"/>
    </location>
</feature>
<dbReference type="Pfam" id="PF04290">
    <property type="entry name" value="DctQ"/>
    <property type="match status" value="1"/>
</dbReference>
<dbReference type="AlphaFoldDB" id="A0A1G6TM31"/>
<keyword evidence="7 9" id="KW-0472">Membrane</keyword>
<reference evidence="11 12" key="1">
    <citation type="submission" date="2016-10" db="EMBL/GenBank/DDBJ databases">
        <authorList>
            <person name="de Groot N.N."/>
        </authorList>
    </citation>
    <scope>NUCLEOTIDE SEQUENCE [LARGE SCALE GENOMIC DNA]</scope>
    <source>
        <strain evidence="11 12">DSM 22220</strain>
    </source>
</reference>
<dbReference type="InterPro" id="IPR055348">
    <property type="entry name" value="DctQ"/>
</dbReference>
<evidence type="ECO:0000256" key="3">
    <source>
        <dbReference type="ARBA" id="ARBA00022475"/>
    </source>
</evidence>
<dbReference type="PANTHER" id="PTHR35011:SF2">
    <property type="entry name" value="2,3-DIKETO-L-GULONATE TRAP TRANSPORTER SMALL PERMEASE PROTEIN YIAM"/>
    <property type="match status" value="1"/>
</dbReference>
<evidence type="ECO:0000313" key="12">
    <source>
        <dbReference type="Proteomes" id="UP000199344"/>
    </source>
</evidence>
<dbReference type="EMBL" id="FNAH01000001">
    <property type="protein sequence ID" value="SDD30252.1"/>
    <property type="molecule type" value="Genomic_DNA"/>
</dbReference>
<feature type="domain" description="Tripartite ATP-independent periplasmic transporters DctQ component" evidence="10">
    <location>
        <begin position="30"/>
        <end position="151"/>
    </location>
</feature>
<keyword evidence="3" id="KW-1003">Cell membrane</keyword>
<dbReference type="GO" id="GO:0015740">
    <property type="term" value="P:C4-dicarboxylate transport"/>
    <property type="evidence" value="ECO:0007669"/>
    <property type="project" value="TreeGrafter"/>
</dbReference>
<evidence type="ECO:0000256" key="8">
    <source>
        <dbReference type="ARBA" id="ARBA00038436"/>
    </source>
</evidence>
<sequence>MAEGGPRPSRAERIFVGLNAAAIVALLAVMCVVVGWNVGLRYLTGTSLSWADEVARYTMIWMCFVGAGLALREGAHVALTNFQTALPLPAARALRGVVLVLLMFFFAVMIWMGWDYMTRARFQLSAALRLKMFWVYAAMPVGFALLVVHLALIARAYLRDGLEAEEAEVPR</sequence>
<evidence type="ECO:0000313" key="11">
    <source>
        <dbReference type="EMBL" id="SDD30252.1"/>
    </source>
</evidence>
<gene>
    <name evidence="11" type="ORF">SAMN05421538_101321</name>
</gene>
<keyword evidence="6 9" id="KW-1133">Transmembrane helix</keyword>
<dbReference type="STRING" id="591205.SAMN05421538_101321"/>
<protein>
    <recommendedName>
        <fullName evidence="9">TRAP transporter small permease protein</fullName>
    </recommendedName>
</protein>
<proteinExistence type="inferred from homology"/>
<dbReference type="InterPro" id="IPR007387">
    <property type="entry name" value="TRAP_DctQ"/>
</dbReference>
<evidence type="ECO:0000256" key="4">
    <source>
        <dbReference type="ARBA" id="ARBA00022519"/>
    </source>
</evidence>
<evidence type="ECO:0000256" key="9">
    <source>
        <dbReference type="RuleBase" id="RU369079"/>
    </source>
</evidence>
<evidence type="ECO:0000256" key="2">
    <source>
        <dbReference type="ARBA" id="ARBA00022448"/>
    </source>
</evidence>
<comment type="similarity">
    <text evidence="8 9">Belongs to the TRAP transporter small permease family.</text>
</comment>
<dbReference type="GO" id="GO:0022857">
    <property type="term" value="F:transmembrane transporter activity"/>
    <property type="evidence" value="ECO:0007669"/>
    <property type="project" value="UniProtKB-UniRule"/>
</dbReference>
<dbReference type="Proteomes" id="UP000199344">
    <property type="component" value="Unassembled WGS sequence"/>
</dbReference>
<dbReference type="OrthoDB" id="4964541at2"/>
<organism evidence="11 12">
    <name type="scientific">Paracoccus isoporae</name>
    <dbReference type="NCBI Taxonomy" id="591205"/>
    <lineage>
        <taxon>Bacteria</taxon>
        <taxon>Pseudomonadati</taxon>
        <taxon>Pseudomonadota</taxon>
        <taxon>Alphaproteobacteria</taxon>
        <taxon>Rhodobacterales</taxon>
        <taxon>Paracoccaceae</taxon>
        <taxon>Paracoccus</taxon>
    </lineage>
</organism>
<evidence type="ECO:0000256" key="1">
    <source>
        <dbReference type="ARBA" id="ARBA00004429"/>
    </source>
</evidence>
<evidence type="ECO:0000256" key="6">
    <source>
        <dbReference type="ARBA" id="ARBA00022989"/>
    </source>
</evidence>
<feature type="transmembrane region" description="Helical" evidence="9">
    <location>
        <begin position="55"/>
        <end position="72"/>
    </location>
</feature>
<comment type="subcellular location">
    <subcellularLocation>
        <location evidence="1 9">Cell inner membrane</location>
        <topology evidence="1 9">Multi-pass membrane protein</topology>
    </subcellularLocation>
</comment>
<evidence type="ECO:0000256" key="5">
    <source>
        <dbReference type="ARBA" id="ARBA00022692"/>
    </source>
</evidence>
<keyword evidence="12" id="KW-1185">Reference proteome</keyword>
<name>A0A1G6TM31_9RHOB</name>
<keyword evidence="5 9" id="KW-0812">Transmembrane</keyword>
<evidence type="ECO:0000256" key="7">
    <source>
        <dbReference type="ARBA" id="ARBA00023136"/>
    </source>
</evidence>
<keyword evidence="2 9" id="KW-0813">Transport</keyword>
<dbReference type="PANTHER" id="PTHR35011">
    <property type="entry name" value="2,3-DIKETO-L-GULONATE TRAP TRANSPORTER SMALL PERMEASE PROTEIN YIAM"/>
    <property type="match status" value="1"/>
</dbReference>